<dbReference type="PANTHER" id="PTHR46199">
    <property type="entry name" value="RAC GTPASE-ACTIVATING PROTEIN 1"/>
    <property type="match status" value="1"/>
</dbReference>
<protein>
    <recommendedName>
        <fullName evidence="5">Phorbol-ester/DAG-type domain-containing protein</fullName>
    </recommendedName>
</protein>
<dbReference type="PROSITE" id="PS00479">
    <property type="entry name" value="ZF_DAG_PE_1"/>
    <property type="match status" value="1"/>
</dbReference>
<feature type="region of interest" description="Disordered" evidence="4">
    <location>
        <begin position="246"/>
        <end position="273"/>
    </location>
</feature>
<dbReference type="PROSITE" id="PS50081">
    <property type="entry name" value="ZF_DAG_PE_2"/>
    <property type="match status" value="1"/>
</dbReference>
<sequence>MNVSDLNSFVINFKRKLQQTTHALGVLAYNQRLLINNTTEDDLFALLKQYLEQRQVVKRLESQLKSATLKTKSQSQQIHDQRQRRLISTNRAARLHKTIQEIYGIINYHGHHTSPIDQLHYIKKKCEDRLRDVISSEDEDEDELDSRNCTIDDDTNESLIIHPRVVLPQSSTRKRLLNQDDDTNISPSKRLCYEGSREMSKPSSQRIIAQTTFQCFTTLENTTQPFTVSTDIKMINNSCRQQTSQLDSSDTLSSSSSIVNSTKTASSSSMEQTLPMTPAKMSTIAHRFVSKKIFKPETCFVCLKRINFGSLSYRCSHCSQSTHVNCKENSGLTCKIFSKDATLPPSSPKLATISTLKKNQQRVTNSEPRKTPRTSTHSSTIQRRLPFERISIQKSTNGNTTNKYFPSV</sequence>
<accession>A0A814CIQ4</accession>
<reference evidence="6" key="1">
    <citation type="submission" date="2021-02" db="EMBL/GenBank/DDBJ databases">
        <authorList>
            <person name="Nowell W R."/>
        </authorList>
    </citation>
    <scope>NUCLEOTIDE SEQUENCE</scope>
</reference>
<dbReference type="InterPro" id="IPR002219">
    <property type="entry name" value="PKC_DAG/PE"/>
</dbReference>
<evidence type="ECO:0000256" key="2">
    <source>
        <dbReference type="ARBA" id="ARBA00022833"/>
    </source>
</evidence>
<dbReference type="AlphaFoldDB" id="A0A814CIQ4"/>
<dbReference type="SUPFAM" id="SSF57889">
    <property type="entry name" value="Cysteine-rich domain"/>
    <property type="match status" value="1"/>
</dbReference>
<dbReference type="GO" id="GO:0051233">
    <property type="term" value="C:spindle midzone"/>
    <property type="evidence" value="ECO:0007669"/>
    <property type="project" value="TreeGrafter"/>
</dbReference>
<keyword evidence="3" id="KW-0175">Coiled coil</keyword>
<organism evidence="6 7">
    <name type="scientific">Adineta ricciae</name>
    <name type="common">Rotifer</name>
    <dbReference type="NCBI Taxonomy" id="249248"/>
    <lineage>
        <taxon>Eukaryota</taxon>
        <taxon>Metazoa</taxon>
        <taxon>Spiralia</taxon>
        <taxon>Gnathifera</taxon>
        <taxon>Rotifera</taxon>
        <taxon>Eurotatoria</taxon>
        <taxon>Bdelloidea</taxon>
        <taxon>Adinetida</taxon>
        <taxon>Adinetidae</taxon>
        <taxon>Adineta</taxon>
    </lineage>
</organism>
<dbReference type="CDD" id="cd20821">
    <property type="entry name" value="C1_MgcRacGAP"/>
    <property type="match status" value="1"/>
</dbReference>
<dbReference type="GO" id="GO:0005096">
    <property type="term" value="F:GTPase activator activity"/>
    <property type="evidence" value="ECO:0007669"/>
    <property type="project" value="TreeGrafter"/>
</dbReference>
<dbReference type="GO" id="GO:0007266">
    <property type="term" value="P:Rho protein signal transduction"/>
    <property type="evidence" value="ECO:0007669"/>
    <property type="project" value="TreeGrafter"/>
</dbReference>
<dbReference type="InterPro" id="IPR046349">
    <property type="entry name" value="C1-like_sf"/>
</dbReference>
<dbReference type="PANTHER" id="PTHR46199:SF3">
    <property type="entry name" value="RAC GTPASE-ACTIVATING PROTEIN 1"/>
    <property type="match status" value="1"/>
</dbReference>
<gene>
    <name evidence="6" type="ORF">EDS130_LOCUS11909</name>
</gene>
<dbReference type="OrthoDB" id="10020274at2759"/>
<evidence type="ECO:0000259" key="5">
    <source>
        <dbReference type="PROSITE" id="PS50081"/>
    </source>
</evidence>
<dbReference type="GO" id="GO:0032154">
    <property type="term" value="C:cleavage furrow"/>
    <property type="evidence" value="ECO:0007669"/>
    <property type="project" value="TreeGrafter"/>
</dbReference>
<keyword evidence="2" id="KW-0862">Zinc</keyword>
<feature type="region of interest" description="Disordered" evidence="4">
    <location>
        <begin position="355"/>
        <end position="387"/>
    </location>
</feature>
<dbReference type="Proteomes" id="UP000663852">
    <property type="component" value="Unassembled WGS sequence"/>
</dbReference>
<dbReference type="Gene3D" id="3.30.60.20">
    <property type="match status" value="1"/>
</dbReference>
<dbReference type="EMBL" id="CAJNOJ010000044">
    <property type="protein sequence ID" value="CAF0942703.1"/>
    <property type="molecule type" value="Genomic_DNA"/>
</dbReference>
<name>A0A814CIQ4_ADIRI</name>
<dbReference type="GO" id="GO:0030496">
    <property type="term" value="C:midbody"/>
    <property type="evidence" value="ECO:0007669"/>
    <property type="project" value="TreeGrafter"/>
</dbReference>
<feature type="compositionally biased region" description="Low complexity" evidence="4">
    <location>
        <begin position="246"/>
        <end position="269"/>
    </location>
</feature>
<evidence type="ECO:0000256" key="1">
    <source>
        <dbReference type="ARBA" id="ARBA00022723"/>
    </source>
</evidence>
<evidence type="ECO:0000256" key="4">
    <source>
        <dbReference type="SAM" id="MobiDB-lite"/>
    </source>
</evidence>
<evidence type="ECO:0000256" key="3">
    <source>
        <dbReference type="SAM" id="Coils"/>
    </source>
</evidence>
<dbReference type="GO" id="GO:0005634">
    <property type="term" value="C:nucleus"/>
    <property type="evidence" value="ECO:0007669"/>
    <property type="project" value="TreeGrafter"/>
</dbReference>
<feature type="compositionally biased region" description="Polar residues" evidence="4">
    <location>
        <begin position="373"/>
        <end position="382"/>
    </location>
</feature>
<feature type="domain" description="Phorbol-ester/DAG-type" evidence="5">
    <location>
        <begin position="285"/>
        <end position="334"/>
    </location>
</feature>
<feature type="compositionally biased region" description="Polar residues" evidence="4">
    <location>
        <begin position="355"/>
        <end position="366"/>
    </location>
</feature>
<feature type="coiled-coil region" evidence="3">
    <location>
        <begin position="50"/>
        <end position="77"/>
    </location>
</feature>
<dbReference type="SMART" id="SM00109">
    <property type="entry name" value="C1"/>
    <property type="match status" value="1"/>
</dbReference>
<comment type="caution">
    <text evidence="6">The sequence shown here is derived from an EMBL/GenBank/DDBJ whole genome shotgun (WGS) entry which is preliminary data.</text>
</comment>
<dbReference type="GO" id="GO:0000281">
    <property type="term" value="P:mitotic cytokinesis"/>
    <property type="evidence" value="ECO:0007669"/>
    <property type="project" value="TreeGrafter"/>
</dbReference>
<evidence type="ECO:0000313" key="6">
    <source>
        <dbReference type="EMBL" id="CAF0942703.1"/>
    </source>
</evidence>
<dbReference type="GO" id="GO:0051256">
    <property type="term" value="P:mitotic spindle midzone assembly"/>
    <property type="evidence" value="ECO:0007669"/>
    <property type="project" value="TreeGrafter"/>
</dbReference>
<proteinExistence type="predicted"/>
<dbReference type="GO" id="GO:0097149">
    <property type="term" value="C:centralspindlin complex"/>
    <property type="evidence" value="ECO:0007669"/>
    <property type="project" value="TreeGrafter"/>
</dbReference>
<dbReference type="GO" id="GO:0046872">
    <property type="term" value="F:metal ion binding"/>
    <property type="evidence" value="ECO:0007669"/>
    <property type="project" value="UniProtKB-KW"/>
</dbReference>
<evidence type="ECO:0000313" key="7">
    <source>
        <dbReference type="Proteomes" id="UP000663852"/>
    </source>
</evidence>
<keyword evidence="1" id="KW-0479">Metal-binding</keyword>